<feature type="coiled-coil region" evidence="1">
    <location>
        <begin position="390"/>
        <end position="431"/>
    </location>
</feature>
<evidence type="ECO:0000256" key="1">
    <source>
        <dbReference type="SAM" id="Coils"/>
    </source>
</evidence>
<dbReference type="Proteomes" id="UP001279734">
    <property type="component" value="Unassembled WGS sequence"/>
</dbReference>
<dbReference type="EMBL" id="BSYO01000034">
    <property type="protein sequence ID" value="GMH28055.1"/>
    <property type="molecule type" value="Genomic_DNA"/>
</dbReference>
<accession>A0AAD3TDI7</accession>
<feature type="compositionally biased region" description="Basic and acidic residues" evidence="2">
    <location>
        <begin position="275"/>
        <end position="292"/>
    </location>
</feature>
<evidence type="ECO:0000256" key="2">
    <source>
        <dbReference type="SAM" id="MobiDB-lite"/>
    </source>
</evidence>
<organism evidence="3 4">
    <name type="scientific">Nepenthes gracilis</name>
    <name type="common">Slender pitcher plant</name>
    <dbReference type="NCBI Taxonomy" id="150966"/>
    <lineage>
        <taxon>Eukaryota</taxon>
        <taxon>Viridiplantae</taxon>
        <taxon>Streptophyta</taxon>
        <taxon>Embryophyta</taxon>
        <taxon>Tracheophyta</taxon>
        <taxon>Spermatophyta</taxon>
        <taxon>Magnoliopsida</taxon>
        <taxon>eudicotyledons</taxon>
        <taxon>Gunneridae</taxon>
        <taxon>Pentapetalae</taxon>
        <taxon>Caryophyllales</taxon>
        <taxon>Nepenthaceae</taxon>
        <taxon>Nepenthes</taxon>
    </lineage>
</organism>
<name>A0AAD3TDI7_NEPGR</name>
<feature type="region of interest" description="Disordered" evidence="2">
    <location>
        <begin position="316"/>
        <end position="335"/>
    </location>
</feature>
<protein>
    <submittedName>
        <fullName evidence="3">Uncharacterized protein</fullName>
    </submittedName>
</protein>
<dbReference type="AlphaFoldDB" id="A0AAD3TDI7"/>
<evidence type="ECO:0000313" key="4">
    <source>
        <dbReference type="Proteomes" id="UP001279734"/>
    </source>
</evidence>
<feature type="region of interest" description="Disordered" evidence="2">
    <location>
        <begin position="536"/>
        <end position="563"/>
    </location>
</feature>
<feature type="compositionally biased region" description="Basic and acidic residues" evidence="2">
    <location>
        <begin position="541"/>
        <end position="554"/>
    </location>
</feature>
<gene>
    <name evidence="3" type="ORF">Nepgr_029898</name>
</gene>
<keyword evidence="1" id="KW-0175">Coiled coil</keyword>
<comment type="caution">
    <text evidence="3">The sequence shown here is derived from an EMBL/GenBank/DDBJ whole genome shotgun (WGS) entry which is preliminary data.</text>
</comment>
<evidence type="ECO:0000313" key="3">
    <source>
        <dbReference type="EMBL" id="GMH28055.1"/>
    </source>
</evidence>
<reference evidence="3" key="1">
    <citation type="submission" date="2023-05" db="EMBL/GenBank/DDBJ databases">
        <title>Nepenthes gracilis genome sequencing.</title>
        <authorList>
            <person name="Fukushima K."/>
        </authorList>
    </citation>
    <scope>NUCLEOTIDE SEQUENCE</scope>
    <source>
        <strain evidence="3">SING2019-196</strain>
    </source>
</reference>
<feature type="region of interest" description="Disordered" evidence="2">
    <location>
        <begin position="258"/>
        <end position="293"/>
    </location>
</feature>
<sequence>MASVIDFASVLREDDVKALCVEFDITKEIVWRVPGKKDRAYAPLEGHITVNEVHLRSGLRLPLLEELESIMKALRVPIAQLHANAVRYLCTMCIFARKLGQKFKMSGVRVLFKESGQVPEAYFGTPSAAEWAANEWLLKVIKENLDDFIRDFLASREETRKANWGPPSPVKKPMPPVRMTNSEDSKGILIRMRPTDEGFISPLPKKVLETPSSSLFFIDYMAARICGRASSTTGLKKTESVAATLACVVEPVGLNPPKSCPEAAREEPVAATPEVAREEPAAAAPEHAREEPAAAMGETDAFIDHILDEAAASLAREDAPGPPPTGPGLESRPVRPSRKIYESRRLILAYSRKVEQRDHIIADREAEIAWLDARLAASGGEHCEQTIVLEAGMEAENAELKVEVARLKEEEDRSKASKKRLADRISTLENELGLRIRPHELEGMLHARMFEGFSLGVCHRSVDQLDAKAGAILSEALPGELGFIVGHNDLGDAEPIDDVLAEEFQGIVFCYLSRWDSFDPLGEVVDAYDDEFPLPRGNGKQAKEIEPPLREGPRGLKGLQICE</sequence>
<keyword evidence="4" id="KW-1185">Reference proteome</keyword>
<proteinExistence type="predicted"/>